<feature type="region of interest" description="Disordered" evidence="1">
    <location>
        <begin position="1956"/>
        <end position="1988"/>
    </location>
</feature>
<feature type="compositionally biased region" description="Pro residues" evidence="1">
    <location>
        <begin position="1969"/>
        <end position="1984"/>
    </location>
</feature>
<dbReference type="Proteomes" id="UP000652219">
    <property type="component" value="Unassembled WGS sequence"/>
</dbReference>
<dbReference type="Pfam" id="PF00082">
    <property type="entry name" value="Peptidase_S8"/>
    <property type="match status" value="1"/>
</dbReference>
<dbReference type="SUPFAM" id="SSF51126">
    <property type="entry name" value="Pectin lyase-like"/>
    <property type="match status" value="2"/>
</dbReference>
<dbReference type="Gene3D" id="3.40.50.200">
    <property type="entry name" value="Peptidase S8/S53 domain"/>
    <property type="match status" value="1"/>
</dbReference>
<dbReference type="GO" id="GO:0004650">
    <property type="term" value="F:polygalacturonase activity"/>
    <property type="evidence" value="ECO:0007669"/>
    <property type="project" value="InterPro"/>
</dbReference>
<proteinExistence type="predicted"/>
<feature type="signal peptide" evidence="2">
    <location>
        <begin position="1"/>
        <end position="23"/>
    </location>
</feature>
<feature type="domain" description="Rhamnogalacturonase A/B/Epimerase-like pectate lyase" evidence="4">
    <location>
        <begin position="516"/>
        <end position="581"/>
    </location>
</feature>
<feature type="compositionally biased region" description="Gly residues" evidence="1">
    <location>
        <begin position="1022"/>
        <end position="1031"/>
    </location>
</feature>
<evidence type="ECO:0000256" key="2">
    <source>
        <dbReference type="SAM" id="SignalP"/>
    </source>
</evidence>
<dbReference type="InterPro" id="IPR022398">
    <property type="entry name" value="Peptidase_S8_His-AS"/>
</dbReference>
<evidence type="ECO:0000259" key="4">
    <source>
        <dbReference type="Pfam" id="PF12708"/>
    </source>
</evidence>
<dbReference type="InterPro" id="IPR036852">
    <property type="entry name" value="Peptidase_S8/S53_dom_sf"/>
</dbReference>
<feature type="compositionally biased region" description="Polar residues" evidence="1">
    <location>
        <begin position="1338"/>
        <end position="1347"/>
    </location>
</feature>
<feature type="compositionally biased region" description="Basic and acidic residues" evidence="1">
    <location>
        <begin position="1956"/>
        <end position="1965"/>
    </location>
</feature>
<feature type="compositionally biased region" description="Low complexity" evidence="1">
    <location>
        <begin position="1319"/>
        <end position="1334"/>
    </location>
</feature>
<dbReference type="GO" id="GO:0004252">
    <property type="term" value="F:serine-type endopeptidase activity"/>
    <property type="evidence" value="ECO:0007669"/>
    <property type="project" value="InterPro"/>
</dbReference>
<accession>A0A8H6MLG4</accession>
<dbReference type="InterPro" id="IPR024535">
    <property type="entry name" value="RHGA/B-epi-like_pectate_lyase"/>
</dbReference>
<dbReference type="CDD" id="cd00306">
    <property type="entry name" value="Peptidases_S8_S53"/>
    <property type="match status" value="1"/>
</dbReference>
<feature type="chain" id="PRO_5034873898" evidence="2">
    <location>
        <begin position="24"/>
        <end position="2413"/>
    </location>
</feature>
<gene>
    <name evidence="5" type="ORF">CSOJ01_12699</name>
</gene>
<feature type="compositionally biased region" description="Basic and acidic residues" evidence="1">
    <location>
        <begin position="2165"/>
        <end position="2194"/>
    </location>
</feature>
<dbReference type="PANTHER" id="PTHR33928:SF2">
    <property type="entry name" value="PECTATE LYASE SUPERFAMILY PROTEIN DOMAIN-CONTAINING PROTEIN-RELATED"/>
    <property type="match status" value="1"/>
</dbReference>
<organism evidence="5 6">
    <name type="scientific">Colletotrichum sojae</name>
    <dbReference type="NCBI Taxonomy" id="2175907"/>
    <lineage>
        <taxon>Eukaryota</taxon>
        <taxon>Fungi</taxon>
        <taxon>Dikarya</taxon>
        <taxon>Ascomycota</taxon>
        <taxon>Pezizomycotina</taxon>
        <taxon>Sordariomycetes</taxon>
        <taxon>Hypocreomycetidae</taxon>
        <taxon>Glomerellales</taxon>
        <taxon>Glomerellaceae</taxon>
        <taxon>Colletotrichum</taxon>
        <taxon>Colletotrichum orchidearum species complex</taxon>
    </lineage>
</organism>
<dbReference type="Pfam" id="PF12708">
    <property type="entry name" value="Pect-lyase_RHGA_epim"/>
    <property type="match status" value="2"/>
</dbReference>
<dbReference type="InterPro" id="IPR012334">
    <property type="entry name" value="Pectin_lyas_fold"/>
</dbReference>
<feature type="region of interest" description="Disordered" evidence="1">
    <location>
        <begin position="2140"/>
        <end position="2201"/>
    </location>
</feature>
<dbReference type="InterPro" id="IPR000209">
    <property type="entry name" value="Peptidase_S8/S53_dom"/>
</dbReference>
<feature type="domain" description="Rhamnogalacturonase A/B/Epimerase-like pectate lyase" evidence="4">
    <location>
        <begin position="146"/>
        <end position="381"/>
    </location>
</feature>
<dbReference type="PANTHER" id="PTHR33928">
    <property type="entry name" value="POLYGALACTURONASE QRT3"/>
    <property type="match status" value="1"/>
</dbReference>
<feature type="region of interest" description="Disordered" evidence="1">
    <location>
        <begin position="1319"/>
        <end position="1356"/>
    </location>
</feature>
<evidence type="ECO:0000256" key="1">
    <source>
        <dbReference type="SAM" id="MobiDB-lite"/>
    </source>
</evidence>
<evidence type="ECO:0000259" key="3">
    <source>
        <dbReference type="Pfam" id="PF00082"/>
    </source>
</evidence>
<feature type="domain" description="Peptidase S8/S53" evidence="3">
    <location>
        <begin position="1533"/>
        <end position="1798"/>
    </location>
</feature>
<name>A0A8H6MLG4_9PEZI</name>
<dbReference type="CDD" id="cd23668">
    <property type="entry name" value="GH55_beta13glucanase-like"/>
    <property type="match status" value="1"/>
</dbReference>
<evidence type="ECO:0000313" key="6">
    <source>
        <dbReference type="Proteomes" id="UP000652219"/>
    </source>
</evidence>
<dbReference type="GO" id="GO:0006508">
    <property type="term" value="P:proteolysis"/>
    <property type="evidence" value="ECO:0007669"/>
    <property type="project" value="InterPro"/>
</dbReference>
<keyword evidence="6" id="KW-1185">Reference proteome</keyword>
<dbReference type="PROSITE" id="PS00137">
    <property type="entry name" value="SUBTILASE_HIS"/>
    <property type="match status" value="1"/>
</dbReference>
<dbReference type="InterPro" id="IPR011050">
    <property type="entry name" value="Pectin_lyase_fold/virulence"/>
</dbReference>
<reference evidence="5 6" key="1">
    <citation type="journal article" date="2020" name="Phytopathology">
        <title>Genome Sequence Resources of Colletotrichum truncatum, C. plurivorum, C. musicola, and C. sojae: Four Species Pathogenic to Soybean (Glycine max).</title>
        <authorList>
            <person name="Rogerio F."/>
            <person name="Boufleur T.R."/>
            <person name="Ciampi-Guillardi M."/>
            <person name="Sukno S.A."/>
            <person name="Thon M.R."/>
            <person name="Massola Junior N.S."/>
            <person name="Baroncelli R."/>
        </authorList>
    </citation>
    <scope>NUCLEOTIDE SEQUENCE [LARGE SCALE GENOMIC DNA]</scope>
    <source>
        <strain evidence="5 6">LFN0009</strain>
    </source>
</reference>
<feature type="region of interest" description="Disordered" evidence="1">
    <location>
        <begin position="1016"/>
        <end position="1061"/>
    </location>
</feature>
<dbReference type="Gene3D" id="2.160.20.10">
    <property type="entry name" value="Single-stranded right-handed beta-helix, Pectin lyase-like"/>
    <property type="match status" value="2"/>
</dbReference>
<evidence type="ECO:0000313" key="5">
    <source>
        <dbReference type="EMBL" id="KAF6798267.1"/>
    </source>
</evidence>
<dbReference type="InterPro" id="IPR039279">
    <property type="entry name" value="QRT3-like"/>
</dbReference>
<dbReference type="EMBL" id="WIGN01000336">
    <property type="protein sequence ID" value="KAF6798267.1"/>
    <property type="molecule type" value="Genomic_DNA"/>
</dbReference>
<dbReference type="SUPFAM" id="SSF52743">
    <property type="entry name" value="Subtilisin-like"/>
    <property type="match status" value="1"/>
</dbReference>
<keyword evidence="2" id="KW-0732">Signal</keyword>
<feature type="region of interest" description="Disordered" evidence="1">
    <location>
        <begin position="1458"/>
        <end position="1486"/>
    </location>
</feature>
<comment type="caution">
    <text evidence="5">The sequence shown here is derived from an EMBL/GenBank/DDBJ whole genome shotgun (WGS) entry which is preliminary data.</text>
</comment>
<protein>
    <submittedName>
        <fullName evidence="5">Glucan 1,3-beta-glucosidase</fullName>
    </submittedName>
</protein>
<sequence>MASLRRLLVSLLLLGSSPAVSVAQTDDEWRKLEQPARLASFPVEFRQPPPATPDYMVDNTGNKRGVAPIKGQYNGPVWRESGSFEGYMKKLAEKKAAGLLPNSTTGAPPVHTNSSKLQNRQGGSFWLPSLGPLGKAPHAGDGYVFYRNVLDYGADNTGATNTEEAINAAIIDGDRCGEECGNTFVLGALIYFPPGTYKVCTPIIQYYLTQFVGDPHDRPIIKGCDEFTGIALMDVDPYVPNMAQPDGTSTGEYINQNQFFRQIRNFIFDLTEMPLATDEHDQQLVPTGIHWQVSQACSLQNLLFRMPTAGAGGDPPTHVGIFTENGSGGFVSDLEFEGGAIGWRVGSQQYTATSLKFRGCITAVQMVWDWGFNWHKIDIEGGSIAFNISGRGGIDGQGIGSVSIIDSTVSNVPIGILTNDHADAPPNIVIDNSAFNNVGAIVIVEGGDIILEGGSTTIDLWAHGRRYIGGEGERVTGHVANRPRKPDALLDGSGKLFTRLRPQYEDLPASSFLVATENGCSNDGTGDNTAAINAFLQRAAGAGQVAYFPAGIYSVQGTVTFPSGSKIQGTGWSQIQATGSYFDDMVNPQVVVRVGEKGDVGTMEIVDMLFTVKGPTAGAIMMEWNIHESSQGAAALWDSHIRVGGGIGTDLDVATCPKFSNKEVCICVSMLLHITTDASAYLENFWAWVADHDNDMSLYWELDSSKSQIALFGARGVLVESQGPVWIYGSGSEHVIFYQYQMLGAKDVYLGHIQTESPYMQPNPVSPSPMENALGVFPGDPDWADCDGSETCEMAWGLRIIDSEGIILHSAGLYSWFNDYTQGCLDTENCQQKAMEVRGSKDVSIFNIFSKAVEEIGTGNGADSSIALEGNQQGYTSEVSFWFPEDGDPGGDVIYIGPEVYQSHTAQCEAPPCVFVMPHTTLPSATTISVSPYTTELEVGASQGGSFVVTTTTVTITVGQIVTSVVPVSNHNITRGETPGAPFYVTPSVTFSPMGVPVTKPNGEVTTRSVTLPPWPQIMSWPGGGGGGGQNPGPPGSGDVSSRTSRPGGTMGPPGTITFPENTIPEPSAFFFCPPETQYVPEYDAIITLSGCTAPTTLFWNCPATETVEIAEPTTVDFSLGCTLWTGTGTSEPIPTMTDYPPGAELEWVEEDGEDDDDDDTSTCELWFFFICINWGRVKIGGWRWNFPGPVVITGPPPIKWPPGVTVKGNLPGPWPPVTIGRDGKPTLPPRQPTNCETQEAEICSTSTFISTTVIDGSTSTVTSSATTTCDTIRGCVLPDGDYDTTSRTGGQCAFNPAMRTAAPAVSAVPTEVLFTTATASPSASMESAASSEESGSRNATSRSSPVLQKRADEPPAADRDHFMFWMRHPENEGLTNRIIDFINSYNNPADGTPREFYTPKRVTAEDAWSGSADDLFDENAQRSDWTPLIFVPNMRFCHRDELIDTYGVEIIESYGLYDRNQNPPDSDDERRPSNRSPQTAQKTKRDMLDWNGMSWELSQIALAPGERWDLQWQVGTFGADMPYYADDSFGVGQLIYVLETDIMDDHEEFDVSWNGYTGVPVVKLPEFDWGLPSADGLVDVNHGTRVASKAGGWSLGMAKRAQLIIVKDRTGDPPDINNKIPQRWMEQWVRVYNDVRRRYDENPDLRGKVVVSISGGWPWYDPKVPDTMISRWHDIMKMLDGIGVVIICAAHNDFQRIGNEFPGIPDRYAHPNEGTRLSRNMVMVGGTDAAGRPGAHSPWQEWMVMAPGYLTWVADTQDRESYQRGIIANSFAAPLVAGIVAYWRSLPDIVNGWDQELRDPANVKKLLMYMQRPIKMDNLPDNLKNNIDSEIPMPNIPGLDLRNVHEAPSIWTGQYKDKNCLQDPSIHPSCPRGRLADLVPHGAGCQQPDIAARDGTVCVIREGAGGGDQPGSGVGDPITYSPGPASPTCAPGSPGCGTLCTGYYCVPSPSGFPPDRWDPEDPAHRPTSRPPPVSTRPTLPPLPTQTTSCAYPTPTTICNGSGNKHVCITSTACGPPLTLPPLPSQTSCASYKPTTICNGSGNQHVCETTSVCAETSGAYSGPGCESYTSTRVCNGSGECVEGDICVPSAAPCAGWATIGSALCTDPNWPVCLGTTSYMICAKEGARTTAVEVRQASPATAEAVATDAPSPLPKTKTNGRHRRHQILEQEREQEREQKQEEVMPQAPRDDRSPAPDDDNAGVLPAMVAKAAAVLADNVSFNNTTGAVAEAALLNTRQKNPWDCSGECAVYPMCKTCAKAVKRVCVQAFITVTMSAIDTDVKLDIISDGELACSTTVRCLTIDNDGCFGNGDMGEMDCGNGNKILAWGNGLSTVVFHSDKTPEQPYYLYLGKDGSDQWYPCDVSRRMIAICVDAMWSAWDGPCGISSREVALRKRAEIEAPRDLEFREPLGLGR</sequence>
<feature type="compositionally biased region" description="Low complexity" evidence="1">
    <location>
        <begin position="1044"/>
        <end position="1060"/>
    </location>
</feature>